<evidence type="ECO:0000313" key="2">
    <source>
        <dbReference type="Proteomes" id="UP001371391"/>
    </source>
</evidence>
<reference evidence="1 2" key="1">
    <citation type="submission" date="2024-02" db="EMBL/GenBank/DDBJ databases">
        <title>Bacteria isolated from the canopy kelp, Nereocystis luetkeana.</title>
        <authorList>
            <person name="Pfister C.A."/>
            <person name="Younker I.T."/>
            <person name="Light S.H."/>
        </authorList>
    </citation>
    <scope>NUCLEOTIDE SEQUENCE [LARGE SCALE GENOMIC DNA]</scope>
    <source>
        <strain evidence="1 2">TI.1.03</strain>
    </source>
</reference>
<dbReference type="EMBL" id="JBAKAW010000017">
    <property type="protein sequence ID" value="MEL0656793.1"/>
    <property type="molecule type" value="Genomic_DNA"/>
</dbReference>
<accession>A0ABU9H4J8</accession>
<dbReference type="RefSeq" id="WP_341603675.1">
    <property type="nucleotide sequence ID" value="NZ_JBAKAW010000017.1"/>
</dbReference>
<keyword evidence="2" id="KW-1185">Reference proteome</keyword>
<dbReference type="Proteomes" id="UP001371391">
    <property type="component" value="Unassembled WGS sequence"/>
</dbReference>
<sequence>MNLRLDTRILKLWPKLVDHYSSLVLQGCVDSHSVNGVIEGSVELEPDIGLLNYKVSIEGLERGCYIYLSKPDNDFWHVEDQQKMLQGVSCFNNERKLFAQAPDVSSFTWTEVDGGFNFTMDATAISVDEEKLNVYTTSPLFVPFTKDLK</sequence>
<protein>
    <submittedName>
        <fullName evidence="1">Uncharacterized protein</fullName>
    </submittedName>
</protein>
<evidence type="ECO:0000313" key="1">
    <source>
        <dbReference type="EMBL" id="MEL0656793.1"/>
    </source>
</evidence>
<proteinExistence type="predicted"/>
<comment type="caution">
    <text evidence="1">The sequence shown here is derived from an EMBL/GenBank/DDBJ whole genome shotgun (WGS) entry which is preliminary data.</text>
</comment>
<gene>
    <name evidence="1" type="ORF">V6257_17360</name>
</gene>
<organism evidence="1 2">
    <name type="scientific">Pseudoalteromonas issachenkonii</name>
    <dbReference type="NCBI Taxonomy" id="152297"/>
    <lineage>
        <taxon>Bacteria</taxon>
        <taxon>Pseudomonadati</taxon>
        <taxon>Pseudomonadota</taxon>
        <taxon>Gammaproteobacteria</taxon>
        <taxon>Alteromonadales</taxon>
        <taxon>Pseudoalteromonadaceae</taxon>
        <taxon>Pseudoalteromonas</taxon>
    </lineage>
</organism>
<name>A0ABU9H4J8_9GAMM</name>